<comment type="caution">
    <text evidence="1">The sequence shown here is derived from an EMBL/GenBank/DDBJ whole genome shotgun (WGS) entry which is preliminary data.</text>
</comment>
<dbReference type="RefSeq" id="WP_275821636.1">
    <property type="nucleotide sequence ID" value="NZ_JARHUD010000004.1"/>
</dbReference>
<name>A0ABT5YLK5_9PROT</name>
<dbReference type="Proteomes" id="UP001215503">
    <property type="component" value="Unassembled WGS sequence"/>
</dbReference>
<proteinExistence type="predicted"/>
<protein>
    <submittedName>
        <fullName evidence="1">DUF1488 family protein</fullName>
    </submittedName>
</protein>
<reference evidence="1 2" key="1">
    <citation type="submission" date="2023-03" db="EMBL/GenBank/DDBJ databases">
        <title>Fodinicurvata sp. CAU 1616 isolated from sea sendiment.</title>
        <authorList>
            <person name="Kim W."/>
        </authorList>
    </citation>
    <scope>NUCLEOTIDE SEQUENCE [LARGE SCALE GENOMIC DNA]</scope>
    <source>
        <strain evidence="1 2">CAU 1616</strain>
    </source>
</reference>
<keyword evidence="2" id="KW-1185">Reference proteome</keyword>
<organism evidence="1 2">
    <name type="scientific">Aquibaculum arenosum</name>
    <dbReference type="NCBI Taxonomy" id="3032591"/>
    <lineage>
        <taxon>Bacteria</taxon>
        <taxon>Pseudomonadati</taxon>
        <taxon>Pseudomonadota</taxon>
        <taxon>Alphaproteobacteria</taxon>
        <taxon>Rhodospirillales</taxon>
        <taxon>Rhodovibrionaceae</taxon>
        <taxon>Aquibaculum</taxon>
    </lineage>
</organism>
<dbReference type="EMBL" id="JARHUD010000004">
    <property type="protein sequence ID" value="MDF2095836.1"/>
    <property type="molecule type" value="Genomic_DNA"/>
</dbReference>
<evidence type="ECO:0000313" key="2">
    <source>
        <dbReference type="Proteomes" id="UP001215503"/>
    </source>
</evidence>
<sequence>MSEENKDEIRWFGHTPSLDRDSRSLRFHGEVGRGEEARTINVAVRWEALEALEGQQSEVRDRARYSAIFEEHRDRFEAIAAKLHRHDTPLQDGYLVIGPEHLGSGA</sequence>
<evidence type="ECO:0000313" key="1">
    <source>
        <dbReference type="EMBL" id="MDF2095836.1"/>
    </source>
</evidence>
<accession>A0ABT5YLK5</accession>
<gene>
    <name evidence="1" type="ORF">P2G67_07595</name>
</gene>